<dbReference type="AlphaFoldDB" id="A0A1C4APA7"/>
<protein>
    <submittedName>
        <fullName evidence="7">L-lysine exporter family protein LysE/ArgO</fullName>
    </submittedName>
</protein>
<name>A0A1C4APA7_9LACO</name>
<dbReference type="OrthoDB" id="5638726at2"/>
<evidence type="ECO:0000256" key="2">
    <source>
        <dbReference type="ARBA" id="ARBA00022475"/>
    </source>
</evidence>
<evidence type="ECO:0000256" key="1">
    <source>
        <dbReference type="ARBA" id="ARBA00004651"/>
    </source>
</evidence>
<keyword evidence="5 6" id="KW-0472">Membrane</keyword>
<evidence type="ECO:0000256" key="6">
    <source>
        <dbReference type="SAM" id="Phobius"/>
    </source>
</evidence>
<accession>A0A1C4APA7</accession>
<feature type="transmembrane region" description="Helical" evidence="6">
    <location>
        <begin position="178"/>
        <end position="203"/>
    </location>
</feature>
<evidence type="ECO:0000313" key="8">
    <source>
        <dbReference type="Proteomes" id="UP000199268"/>
    </source>
</evidence>
<dbReference type="Proteomes" id="UP000199268">
    <property type="component" value="Unassembled WGS sequence"/>
</dbReference>
<dbReference type="PANTHER" id="PTHR30086:SF20">
    <property type="entry name" value="ARGININE EXPORTER PROTEIN ARGO-RELATED"/>
    <property type="match status" value="1"/>
</dbReference>
<sequence length="207" mass="22775">MVLGTLIKGMMIGFAFVAPIGMQNLYVFNNALTNSFKRSLIYVLFVWIADSLFSLAAFFGMGAIISSVTWLRLLVMLVGGGLVIWIGWGILRSANNVQLNTTGNNLPVKQAFITAFIVSWANPQALIDGSLLLGALRGTLEQVQVWPFIIGVITATFIWFNTITIVMNILKERLPKKVLVWVNILSGIIVLGYGTYLLIQAIIELVP</sequence>
<evidence type="ECO:0000256" key="5">
    <source>
        <dbReference type="ARBA" id="ARBA00023136"/>
    </source>
</evidence>
<comment type="subcellular location">
    <subcellularLocation>
        <location evidence="1">Cell membrane</location>
        <topology evidence="1">Multi-pass membrane protein</topology>
    </subcellularLocation>
</comment>
<evidence type="ECO:0000256" key="3">
    <source>
        <dbReference type="ARBA" id="ARBA00022692"/>
    </source>
</evidence>
<gene>
    <name evidence="7" type="ORF">GA0061074_10671</name>
</gene>
<dbReference type="EMBL" id="FMAO01000006">
    <property type="protein sequence ID" value="SCB96542.1"/>
    <property type="molecule type" value="Genomic_DNA"/>
</dbReference>
<reference evidence="8" key="1">
    <citation type="submission" date="2016-08" db="EMBL/GenBank/DDBJ databases">
        <authorList>
            <person name="Varghese N."/>
            <person name="Submissions Spin"/>
        </authorList>
    </citation>
    <scope>NUCLEOTIDE SEQUENCE [LARGE SCALE GENOMIC DNA]</scope>
    <source>
        <strain evidence="8">R-53094</strain>
    </source>
</reference>
<feature type="transmembrane region" description="Helical" evidence="6">
    <location>
        <begin position="112"/>
        <end position="133"/>
    </location>
</feature>
<dbReference type="InterPro" id="IPR001123">
    <property type="entry name" value="LeuE-type"/>
</dbReference>
<feature type="transmembrane region" description="Helical" evidence="6">
    <location>
        <begin position="70"/>
        <end position="91"/>
    </location>
</feature>
<feature type="transmembrane region" description="Helical" evidence="6">
    <location>
        <begin position="145"/>
        <end position="166"/>
    </location>
</feature>
<keyword evidence="8" id="KW-1185">Reference proteome</keyword>
<dbReference type="RefSeq" id="WP_092462594.1">
    <property type="nucleotide sequence ID" value="NZ_BJEE01000007.1"/>
</dbReference>
<dbReference type="Pfam" id="PF01810">
    <property type="entry name" value="LysE"/>
    <property type="match status" value="1"/>
</dbReference>
<organism evidence="7 8">
    <name type="scientific">Weissella bombi</name>
    <dbReference type="NCBI Taxonomy" id="1505725"/>
    <lineage>
        <taxon>Bacteria</taxon>
        <taxon>Bacillati</taxon>
        <taxon>Bacillota</taxon>
        <taxon>Bacilli</taxon>
        <taxon>Lactobacillales</taxon>
        <taxon>Lactobacillaceae</taxon>
        <taxon>Weissella</taxon>
    </lineage>
</organism>
<dbReference type="GO" id="GO:0005886">
    <property type="term" value="C:plasma membrane"/>
    <property type="evidence" value="ECO:0007669"/>
    <property type="project" value="UniProtKB-SubCell"/>
</dbReference>
<dbReference type="GO" id="GO:0015171">
    <property type="term" value="F:amino acid transmembrane transporter activity"/>
    <property type="evidence" value="ECO:0007669"/>
    <property type="project" value="TreeGrafter"/>
</dbReference>
<dbReference type="PANTHER" id="PTHR30086">
    <property type="entry name" value="ARGININE EXPORTER PROTEIN ARGO"/>
    <property type="match status" value="1"/>
</dbReference>
<evidence type="ECO:0000256" key="4">
    <source>
        <dbReference type="ARBA" id="ARBA00022989"/>
    </source>
</evidence>
<evidence type="ECO:0000313" key="7">
    <source>
        <dbReference type="EMBL" id="SCB96542.1"/>
    </source>
</evidence>
<feature type="transmembrane region" description="Helical" evidence="6">
    <location>
        <begin position="40"/>
        <end position="64"/>
    </location>
</feature>
<feature type="transmembrane region" description="Helical" evidence="6">
    <location>
        <begin position="6"/>
        <end position="28"/>
    </location>
</feature>
<keyword evidence="2" id="KW-1003">Cell membrane</keyword>
<proteinExistence type="predicted"/>
<keyword evidence="3 6" id="KW-0812">Transmembrane</keyword>
<keyword evidence="4 6" id="KW-1133">Transmembrane helix</keyword>